<protein>
    <submittedName>
        <fullName evidence="3">Cyclic di-GMP phosphodiesterase response regulator RpfG</fullName>
        <ecNumber evidence="3">3.1.4.52</ecNumber>
    </submittedName>
</protein>
<keyword evidence="4" id="KW-1185">Reference proteome</keyword>
<dbReference type="Gene3D" id="1.10.3210.10">
    <property type="entry name" value="Hypothetical protein af1432"/>
    <property type="match status" value="1"/>
</dbReference>
<dbReference type="SMART" id="SM00471">
    <property type="entry name" value="HDc"/>
    <property type="match status" value="1"/>
</dbReference>
<sequence>MGTQLKRLSWIFAIQVACVGLGFWVQYQFLRSFSQRSASQVAWDEITSVSSEIVATTRASQAEAVDVSQLLSQVRSAVPEQPWQATLVDADWRIVDRASKHEASLRPGTTISWQPARLPQPETNVGPIPGIAAFPDGLHAASVFKLSDSPETVLIHVPLTAVNMTTAEAFKTTPMAMSLALLWTCTSLGICTYMIGSRIGDAIEKSQLNAETETLQKSQSLLRTQDAVIFGLANLAESRDPETGEHLQRIALYATALARSLRNNPKFRDVVDEEFVRLIGTGSALHDIGKVGIEDAILRKPGRLSLDERKEIQRHSLIGSECLLKIERRLGASNFLQMAREIAHSHHEWWNGSGYPDNLIGNEIPIAARIVAIADVYDALATRRVYKPDLPHIACVGFIERGRGTQFDPDLVDAFLEVEQ</sequence>
<organism evidence="3 4">
    <name type="scientific">Symmachiella dynata</name>
    <dbReference type="NCBI Taxonomy" id="2527995"/>
    <lineage>
        <taxon>Bacteria</taxon>
        <taxon>Pseudomonadati</taxon>
        <taxon>Planctomycetota</taxon>
        <taxon>Planctomycetia</taxon>
        <taxon>Planctomycetales</taxon>
        <taxon>Planctomycetaceae</taxon>
        <taxon>Symmachiella</taxon>
    </lineage>
</organism>
<feature type="transmembrane region" description="Helical" evidence="1">
    <location>
        <begin position="7"/>
        <end position="27"/>
    </location>
</feature>
<dbReference type="CDD" id="cd00077">
    <property type="entry name" value="HDc"/>
    <property type="match status" value="1"/>
</dbReference>
<gene>
    <name evidence="3" type="primary">rpfG_4</name>
    <name evidence="3" type="ORF">Mal52_42310</name>
</gene>
<dbReference type="Pfam" id="PF13487">
    <property type="entry name" value="HD_5"/>
    <property type="match status" value="1"/>
</dbReference>
<dbReference type="Proteomes" id="UP000319383">
    <property type="component" value="Chromosome"/>
</dbReference>
<dbReference type="InterPro" id="IPR052020">
    <property type="entry name" value="Cyclic_di-GMP/3'3'-cGAMP_PDE"/>
</dbReference>
<dbReference type="PANTHER" id="PTHR45228">
    <property type="entry name" value="CYCLIC DI-GMP PHOSPHODIESTERASE TM_0186-RELATED"/>
    <property type="match status" value="1"/>
</dbReference>
<name>A0A517ZTH0_9PLAN</name>
<dbReference type="EMBL" id="CP036276">
    <property type="protein sequence ID" value="QDU45735.1"/>
    <property type="molecule type" value="Genomic_DNA"/>
</dbReference>
<evidence type="ECO:0000313" key="4">
    <source>
        <dbReference type="Proteomes" id="UP000319383"/>
    </source>
</evidence>
<dbReference type="GO" id="GO:0071111">
    <property type="term" value="F:cyclic-guanylate-specific phosphodiesterase activity"/>
    <property type="evidence" value="ECO:0007669"/>
    <property type="project" value="UniProtKB-EC"/>
</dbReference>
<dbReference type="EC" id="3.1.4.52" evidence="3"/>
<keyword evidence="1" id="KW-0812">Transmembrane</keyword>
<dbReference type="SUPFAM" id="SSF109604">
    <property type="entry name" value="HD-domain/PDEase-like"/>
    <property type="match status" value="1"/>
</dbReference>
<dbReference type="PROSITE" id="PS51832">
    <property type="entry name" value="HD_GYP"/>
    <property type="match status" value="1"/>
</dbReference>
<proteinExistence type="predicted"/>
<evidence type="ECO:0000259" key="2">
    <source>
        <dbReference type="PROSITE" id="PS51832"/>
    </source>
</evidence>
<dbReference type="InterPro" id="IPR037522">
    <property type="entry name" value="HD_GYP_dom"/>
</dbReference>
<dbReference type="InterPro" id="IPR003607">
    <property type="entry name" value="HD/PDEase_dom"/>
</dbReference>
<keyword evidence="1" id="KW-1133">Transmembrane helix</keyword>
<evidence type="ECO:0000313" key="3">
    <source>
        <dbReference type="EMBL" id="QDU45735.1"/>
    </source>
</evidence>
<keyword evidence="1" id="KW-0472">Membrane</keyword>
<dbReference type="KEGG" id="sdyn:Mal52_42310"/>
<reference evidence="3 4" key="1">
    <citation type="submission" date="2019-02" db="EMBL/GenBank/DDBJ databases">
        <title>Deep-cultivation of Planctomycetes and their phenomic and genomic characterization uncovers novel biology.</title>
        <authorList>
            <person name="Wiegand S."/>
            <person name="Jogler M."/>
            <person name="Boedeker C."/>
            <person name="Pinto D."/>
            <person name="Vollmers J."/>
            <person name="Rivas-Marin E."/>
            <person name="Kohn T."/>
            <person name="Peeters S.H."/>
            <person name="Heuer A."/>
            <person name="Rast P."/>
            <person name="Oberbeckmann S."/>
            <person name="Bunk B."/>
            <person name="Jeske O."/>
            <person name="Meyerdierks A."/>
            <person name="Storesund J.E."/>
            <person name="Kallscheuer N."/>
            <person name="Luecker S."/>
            <person name="Lage O.M."/>
            <person name="Pohl T."/>
            <person name="Merkel B.J."/>
            <person name="Hornburger P."/>
            <person name="Mueller R.-W."/>
            <person name="Bruemmer F."/>
            <person name="Labrenz M."/>
            <person name="Spormann A.M."/>
            <person name="Op den Camp H."/>
            <person name="Overmann J."/>
            <person name="Amann R."/>
            <person name="Jetten M.S.M."/>
            <person name="Mascher T."/>
            <person name="Medema M.H."/>
            <person name="Devos D.P."/>
            <person name="Kaster A.-K."/>
            <person name="Ovreas L."/>
            <person name="Rohde M."/>
            <person name="Galperin M.Y."/>
            <person name="Jogler C."/>
        </authorList>
    </citation>
    <scope>NUCLEOTIDE SEQUENCE [LARGE SCALE GENOMIC DNA]</scope>
    <source>
        <strain evidence="3 4">Mal52</strain>
    </source>
</reference>
<accession>A0A517ZTH0</accession>
<feature type="domain" description="HD-GYP" evidence="2">
    <location>
        <begin position="221"/>
        <end position="420"/>
    </location>
</feature>
<dbReference type="AlphaFoldDB" id="A0A517ZTH0"/>
<keyword evidence="3" id="KW-0378">Hydrolase</keyword>
<dbReference type="PANTHER" id="PTHR45228:SF5">
    <property type="entry name" value="CYCLIC DI-GMP PHOSPHODIESTERASE VC_1348-RELATED"/>
    <property type="match status" value="1"/>
</dbReference>
<evidence type="ECO:0000256" key="1">
    <source>
        <dbReference type="SAM" id="Phobius"/>
    </source>
</evidence>